<gene>
    <name evidence="1" type="ORF">NIES267_73990</name>
</gene>
<dbReference type="EMBL" id="AP018229">
    <property type="protein sequence ID" value="BAY87875.1"/>
    <property type="molecule type" value="Genomic_DNA"/>
</dbReference>
<protein>
    <submittedName>
        <fullName evidence="1">Uncharacterized protein</fullName>
    </submittedName>
</protein>
<keyword evidence="2" id="KW-1185">Reference proteome</keyword>
<evidence type="ECO:0000313" key="2">
    <source>
        <dbReference type="Proteomes" id="UP000218418"/>
    </source>
</evidence>
<evidence type="ECO:0000313" key="1">
    <source>
        <dbReference type="EMBL" id="BAY87875.1"/>
    </source>
</evidence>
<dbReference type="AlphaFoldDB" id="A0A1Z4M349"/>
<dbReference type="Proteomes" id="UP000218418">
    <property type="component" value="Plasmid plasmid2"/>
</dbReference>
<accession>A0A1Z4M349</accession>
<sequence>MTIKRNSDNIYSMSKLAKKAGIGSRITWRKIIARPQFAEIFRLISENSTRVYVETDLSKDGLQSIYKKHLDLVSQEQKAHSYKGVQTRLAKKKQLEEAERQKLEEQKI</sequence>
<name>A0A1Z4M349_9CYAN</name>
<organism evidence="1 2">
    <name type="scientific">Calothrix parasitica NIES-267</name>
    <dbReference type="NCBI Taxonomy" id="1973488"/>
    <lineage>
        <taxon>Bacteria</taxon>
        <taxon>Bacillati</taxon>
        <taxon>Cyanobacteriota</taxon>
        <taxon>Cyanophyceae</taxon>
        <taxon>Nostocales</taxon>
        <taxon>Calotrichaceae</taxon>
        <taxon>Calothrix</taxon>
    </lineage>
</organism>
<reference evidence="1 2" key="1">
    <citation type="submission" date="2017-06" db="EMBL/GenBank/DDBJ databases">
        <title>Genome sequencing of cyanobaciteial culture collection at National Institute for Environmental Studies (NIES).</title>
        <authorList>
            <person name="Hirose Y."/>
            <person name="Shimura Y."/>
            <person name="Fujisawa T."/>
            <person name="Nakamura Y."/>
            <person name="Kawachi M."/>
        </authorList>
    </citation>
    <scope>NUCLEOTIDE SEQUENCE [LARGE SCALE GENOMIC DNA]</scope>
    <source>
        <strain evidence="1 2">NIES-267</strain>
        <plasmid evidence="2">Plasmid2 dna</plasmid>
    </source>
</reference>
<keyword evidence="1" id="KW-0614">Plasmid</keyword>
<proteinExistence type="predicted"/>
<geneLocation type="plasmid" evidence="2">
    <name>Plasmid2 dna</name>
</geneLocation>